<protein>
    <submittedName>
        <fullName evidence="1">Uncharacterized protein</fullName>
    </submittedName>
</protein>
<accession>A0A168PHL1</accession>
<evidence type="ECO:0000313" key="3">
    <source>
        <dbReference type="Proteomes" id="UP000077384"/>
    </source>
</evidence>
<dbReference type="EMBL" id="LROR01000076">
    <property type="protein sequence ID" value="OBR91316.1"/>
    <property type="molecule type" value="Genomic_DNA"/>
</dbReference>
<evidence type="ECO:0000313" key="1">
    <source>
        <dbReference type="EMBL" id="OAA87753.1"/>
    </source>
</evidence>
<name>A0A168PHL1_9CLOT</name>
<dbReference type="AlphaFoldDB" id="A0A168PHL1"/>
<sequence length="31" mass="3447">MLLDLEIVVASQKLDSALNECGEIAKRKMNN</sequence>
<dbReference type="Proteomes" id="UP000093694">
    <property type="component" value="Unassembled WGS sequence"/>
</dbReference>
<proteinExistence type="predicted"/>
<reference evidence="2 4" key="2">
    <citation type="journal article" date="2016" name="Front. Microbiol.">
        <title>Industrial Acetogenic Biocatalysts: A Comparative Metabolic and Genomic Analysis.</title>
        <authorList>
            <person name="Bengelsdorf F."/>
            <person name="Poehlein A."/>
            <person name="Sonja S."/>
            <person name="Erz C."/>
            <person name="Hummel T."/>
            <person name="Hoffmeister S."/>
            <person name="Daniel R."/>
            <person name="Durre P."/>
        </authorList>
    </citation>
    <scope>NUCLEOTIDE SEQUENCE [LARGE SCALE GENOMIC DNA]</scope>
    <source>
        <strain evidence="2 4">PTA-10522</strain>
    </source>
</reference>
<dbReference type="PATRIC" id="fig|1705578.3.peg.2973"/>
<dbReference type="Proteomes" id="UP000077384">
    <property type="component" value="Unassembled WGS sequence"/>
</dbReference>
<evidence type="ECO:0000313" key="2">
    <source>
        <dbReference type="EMBL" id="OBR91316.1"/>
    </source>
</evidence>
<keyword evidence="4" id="KW-1185">Reference proteome</keyword>
<organism evidence="1 3">
    <name type="scientific">Clostridium coskatii</name>
    <dbReference type="NCBI Taxonomy" id="1705578"/>
    <lineage>
        <taxon>Bacteria</taxon>
        <taxon>Bacillati</taxon>
        <taxon>Bacillota</taxon>
        <taxon>Clostridia</taxon>
        <taxon>Eubacteriales</taxon>
        <taxon>Clostridiaceae</taxon>
        <taxon>Clostridium</taxon>
    </lineage>
</organism>
<dbReference type="EMBL" id="LITQ01000039">
    <property type="protein sequence ID" value="OAA87753.1"/>
    <property type="molecule type" value="Genomic_DNA"/>
</dbReference>
<gene>
    <name evidence="2" type="ORF">CLCOS_35440</name>
    <name evidence="1" type="ORF">WX73_02700</name>
</gene>
<comment type="caution">
    <text evidence="1">The sequence shown here is derived from an EMBL/GenBank/DDBJ whole genome shotgun (WGS) entry which is preliminary data.</text>
</comment>
<reference evidence="1 3" key="1">
    <citation type="journal article" date="2015" name="Biotechnol. Bioeng.">
        <title>Genome sequence and phenotypic characterization of Caulobacter segnis.</title>
        <authorList>
            <person name="Patel S."/>
            <person name="Fletcher B."/>
            <person name="Scott D.C."/>
            <person name="Ely B."/>
        </authorList>
    </citation>
    <scope>NUCLEOTIDE SEQUENCE [LARGE SCALE GENOMIC DNA]</scope>
    <source>
        <strain evidence="1 3">PS02</strain>
    </source>
</reference>
<evidence type="ECO:0000313" key="4">
    <source>
        <dbReference type="Proteomes" id="UP000093694"/>
    </source>
</evidence>